<feature type="region of interest" description="Disordered" evidence="1">
    <location>
        <begin position="68"/>
        <end position="151"/>
    </location>
</feature>
<proteinExistence type="predicted"/>
<feature type="compositionally biased region" description="Low complexity" evidence="1">
    <location>
        <begin position="9"/>
        <end position="37"/>
    </location>
</feature>
<name>A0A194YN01_SORBI</name>
<protein>
    <submittedName>
        <fullName evidence="2">Uncharacterized protein</fullName>
    </submittedName>
</protein>
<reference evidence="2 3" key="1">
    <citation type="journal article" date="2009" name="Nature">
        <title>The Sorghum bicolor genome and the diversification of grasses.</title>
        <authorList>
            <person name="Paterson A.H."/>
            <person name="Bowers J.E."/>
            <person name="Bruggmann R."/>
            <person name="Dubchak I."/>
            <person name="Grimwood J."/>
            <person name="Gundlach H."/>
            <person name="Haberer G."/>
            <person name="Hellsten U."/>
            <person name="Mitros T."/>
            <person name="Poliakov A."/>
            <person name="Schmutz J."/>
            <person name="Spannagl M."/>
            <person name="Tang H."/>
            <person name="Wang X."/>
            <person name="Wicker T."/>
            <person name="Bharti A.K."/>
            <person name="Chapman J."/>
            <person name="Feltus F.A."/>
            <person name="Gowik U."/>
            <person name="Grigoriev I.V."/>
            <person name="Lyons E."/>
            <person name="Maher C.A."/>
            <person name="Martis M."/>
            <person name="Narechania A."/>
            <person name="Otillar R.P."/>
            <person name="Penning B.W."/>
            <person name="Salamov A.A."/>
            <person name="Wang Y."/>
            <person name="Zhang L."/>
            <person name="Carpita N.C."/>
            <person name="Freeling M."/>
            <person name="Gingle A.R."/>
            <person name="Hash C.T."/>
            <person name="Keller B."/>
            <person name="Klein P."/>
            <person name="Kresovich S."/>
            <person name="McCann M.C."/>
            <person name="Ming R."/>
            <person name="Peterson D.G."/>
            <person name="Mehboob-ur-Rahman"/>
            <person name="Ware D."/>
            <person name="Westhoff P."/>
            <person name="Mayer K.F."/>
            <person name="Messing J."/>
            <person name="Rokhsar D.S."/>
        </authorList>
    </citation>
    <scope>NUCLEOTIDE SEQUENCE [LARGE SCALE GENOMIC DNA]</scope>
    <source>
        <strain evidence="3">cv. BTx623</strain>
    </source>
</reference>
<evidence type="ECO:0000313" key="3">
    <source>
        <dbReference type="Proteomes" id="UP000000768"/>
    </source>
</evidence>
<keyword evidence="3" id="KW-1185">Reference proteome</keyword>
<reference evidence="3" key="2">
    <citation type="journal article" date="2018" name="Plant J.">
        <title>The Sorghum bicolor reference genome: improved assembly, gene annotations, a transcriptome atlas, and signatures of genome organization.</title>
        <authorList>
            <person name="McCormick R.F."/>
            <person name="Truong S.K."/>
            <person name="Sreedasyam A."/>
            <person name="Jenkins J."/>
            <person name="Shu S."/>
            <person name="Sims D."/>
            <person name="Kennedy M."/>
            <person name="Amirebrahimi M."/>
            <person name="Weers B.D."/>
            <person name="McKinley B."/>
            <person name="Mattison A."/>
            <person name="Morishige D.T."/>
            <person name="Grimwood J."/>
            <person name="Schmutz J."/>
            <person name="Mullet J.E."/>
        </authorList>
    </citation>
    <scope>NUCLEOTIDE SEQUENCE [LARGE SCALE GENOMIC DNA]</scope>
    <source>
        <strain evidence="3">cv. BTx623</strain>
    </source>
</reference>
<dbReference type="Gramene" id="KXG29608">
    <property type="protein sequence ID" value="KXG29608"/>
    <property type="gene ID" value="SORBI_3004G062800"/>
</dbReference>
<accession>A0A194YN01</accession>
<feature type="compositionally biased region" description="Low complexity" evidence="1">
    <location>
        <begin position="140"/>
        <end position="151"/>
    </location>
</feature>
<evidence type="ECO:0000256" key="1">
    <source>
        <dbReference type="SAM" id="MobiDB-lite"/>
    </source>
</evidence>
<sequence length="151" mass="15917">MISSYTNNRPASPLRPSSRPSRPATTTATAPFPAAAPSIAAPCANRRTAARPLASGCTPGARVSQFSARAALGGRPSRCRRADPYTCNRDITHSPPDAREALRLRASPSHPHATTPPNALSHLFHTPSPPAASYHLLSIPSPTSTPSQRIQ</sequence>
<organism evidence="2 3">
    <name type="scientific">Sorghum bicolor</name>
    <name type="common">Sorghum</name>
    <name type="synonym">Sorghum vulgare</name>
    <dbReference type="NCBI Taxonomy" id="4558"/>
    <lineage>
        <taxon>Eukaryota</taxon>
        <taxon>Viridiplantae</taxon>
        <taxon>Streptophyta</taxon>
        <taxon>Embryophyta</taxon>
        <taxon>Tracheophyta</taxon>
        <taxon>Spermatophyta</taxon>
        <taxon>Magnoliopsida</taxon>
        <taxon>Liliopsida</taxon>
        <taxon>Poales</taxon>
        <taxon>Poaceae</taxon>
        <taxon>PACMAD clade</taxon>
        <taxon>Panicoideae</taxon>
        <taxon>Andropogonodae</taxon>
        <taxon>Andropogoneae</taxon>
        <taxon>Sorghinae</taxon>
        <taxon>Sorghum</taxon>
    </lineage>
</organism>
<feature type="compositionally biased region" description="Basic and acidic residues" evidence="1">
    <location>
        <begin position="90"/>
        <end position="103"/>
    </location>
</feature>
<dbReference type="Proteomes" id="UP000000768">
    <property type="component" value="Chromosome 4"/>
</dbReference>
<dbReference type="EMBL" id="CM000763">
    <property type="protein sequence ID" value="KXG29608.1"/>
    <property type="molecule type" value="Genomic_DNA"/>
</dbReference>
<dbReference type="InParanoid" id="A0A194YN01"/>
<evidence type="ECO:0000313" key="2">
    <source>
        <dbReference type="EMBL" id="KXG29608.1"/>
    </source>
</evidence>
<dbReference type="AlphaFoldDB" id="A0A194YN01"/>
<feature type="region of interest" description="Disordered" evidence="1">
    <location>
        <begin position="1"/>
        <end position="37"/>
    </location>
</feature>
<gene>
    <name evidence="2" type="ORF">SORBI_3004G062800</name>
</gene>